<dbReference type="InterPro" id="IPR017853">
    <property type="entry name" value="GH"/>
</dbReference>
<evidence type="ECO:0000256" key="4">
    <source>
        <dbReference type="SAM" id="SignalP"/>
    </source>
</evidence>
<evidence type="ECO:0000256" key="2">
    <source>
        <dbReference type="ARBA" id="ARBA00023295"/>
    </source>
</evidence>
<dbReference type="GO" id="GO:0005576">
    <property type="term" value="C:extracellular region"/>
    <property type="evidence" value="ECO:0007669"/>
    <property type="project" value="TreeGrafter"/>
</dbReference>
<dbReference type="RefSeq" id="XP_066930114.1">
    <property type="nucleotide sequence ID" value="XM_067074013.1"/>
</dbReference>
<dbReference type="PANTHER" id="PTHR45708:SF49">
    <property type="entry name" value="ENDOCHITINASE"/>
    <property type="match status" value="1"/>
</dbReference>
<evidence type="ECO:0000313" key="7">
    <source>
        <dbReference type="Proteomes" id="UP000594262"/>
    </source>
</evidence>
<dbReference type="SUPFAM" id="SSF51445">
    <property type="entry name" value="(Trans)glycosidases"/>
    <property type="match status" value="2"/>
</dbReference>
<feature type="chain" id="PRO_5029832834" description="GH18 domain-containing protein" evidence="4">
    <location>
        <begin position="21"/>
        <end position="745"/>
    </location>
</feature>
<keyword evidence="4" id="KW-0732">Signal</keyword>
<reference evidence="6" key="1">
    <citation type="submission" date="2021-01" db="UniProtKB">
        <authorList>
            <consortium name="EnsemblMetazoa"/>
        </authorList>
    </citation>
    <scope>IDENTIFICATION</scope>
</reference>
<dbReference type="InterPro" id="IPR050542">
    <property type="entry name" value="Glycosyl_Hydrlase18_Chitinase"/>
</dbReference>
<evidence type="ECO:0000256" key="3">
    <source>
        <dbReference type="SAM" id="Phobius"/>
    </source>
</evidence>
<feature type="signal peptide" evidence="4">
    <location>
        <begin position="1"/>
        <end position="20"/>
    </location>
</feature>
<dbReference type="Pfam" id="PF00704">
    <property type="entry name" value="Glyco_hydro_18"/>
    <property type="match status" value="2"/>
</dbReference>
<organism evidence="6 7">
    <name type="scientific">Clytia hemisphaerica</name>
    <dbReference type="NCBI Taxonomy" id="252671"/>
    <lineage>
        <taxon>Eukaryota</taxon>
        <taxon>Metazoa</taxon>
        <taxon>Cnidaria</taxon>
        <taxon>Hydrozoa</taxon>
        <taxon>Hydroidolina</taxon>
        <taxon>Leptothecata</taxon>
        <taxon>Obeliida</taxon>
        <taxon>Clytiidae</taxon>
        <taxon>Clytia</taxon>
    </lineage>
</organism>
<dbReference type="GO" id="GO:0004568">
    <property type="term" value="F:chitinase activity"/>
    <property type="evidence" value="ECO:0007669"/>
    <property type="project" value="TreeGrafter"/>
</dbReference>
<dbReference type="AlphaFoldDB" id="A0A7M5WSU4"/>
<evidence type="ECO:0000259" key="5">
    <source>
        <dbReference type="PROSITE" id="PS51910"/>
    </source>
</evidence>
<dbReference type="Gene3D" id="3.20.20.80">
    <property type="entry name" value="Glycosidases"/>
    <property type="match status" value="2"/>
</dbReference>
<keyword evidence="1" id="KW-0378">Hydrolase</keyword>
<dbReference type="PANTHER" id="PTHR45708">
    <property type="entry name" value="ENDOCHITINASE"/>
    <property type="match status" value="1"/>
</dbReference>
<dbReference type="OrthoDB" id="6020543at2759"/>
<evidence type="ECO:0000256" key="1">
    <source>
        <dbReference type="ARBA" id="ARBA00022801"/>
    </source>
</evidence>
<dbReference type="PROSITE" id="PS51910">
    <property type="entry name" value="GH18_2"/>
    <property type="match status" value="2"/>
</dbReference>
<dbReference type="Proteomes" id="UP000594262">
    <property type="component" value="Unplaced"/>
</dbReference>
<keyword evidence="7" id="KW-1185">Reference proteome</keyword>
<dbReference type="InterPro" id="IPR001223">
    <property type="entry name" value="Glyco_hydro18_cat"/>
</dbReference>
<evidence type="ECO:0000313" key="6">
    <source>
        <dbReference type="EnsemblMetazoa" id="CLYHEMP011591.1"/>
    </source>
</evidence>
<feature type="domain" description="GH18" evidence="5">
    <location>
        <begin position="29"/>
        <end position="334"/>
    </location>
</feature>
<dbReference type="GO" id="GO:0005975">
    <property type="term" value="P:carbohydrate metabolic process"/>
    <property type="evidence" value="ECO:0007669"/>
    <property type="project" value="InterPro"/>
</dbReference>
<dbReference type="GeneID" id="136817700"/>
<keyword evidence="3" id="KW-1133">Transmembrane helix</keyword>
<keyword evidence="3" id="KW-0812">Transmembrane</keyword>
<keyword evidence="2" id="KW-0326">Glycosidase</keyword>
<keyword evidence="3" id="KW-0472">Membrane</keyword>
<feature type="domain" description="GH18" evidence="5">
    <location>
        <begin position="356"/>
        <end position="658"/>
    </location>
</feature>
<feature type="transmembrane region" description="Helical" evidence="3">
    <location>
        <begin position="727"/>
        <end position="744"/>
    </location>
</feature>
<name>A0A7M5WSU4_9CNID</name>
<sequence>MNCWTSVIFLLVLLTTLVEGFTEPKKNKHEVVLFWGQNTARLPEKDLSYFCETGKYDTIVISYITEFFANQITRYPGMNLAVHCWKLPSKAYPNLFNCPNLGKAIATCKKKGIKILLGIRGERGNKWLTSKQDAEDFANRIWDLFLGGDKSPRLRPFGTVKLDGINLNIRIGDDKYYDTMLDKFNELFAEDRSQHYQITASPQCGLPLSDFKTSLDSRAKFIDAVYIRHDYGVDCHPGGSDFDENLEQWTKKIRYWNGKTFKNTKFYLVLVLSLELKYYMTLWKNFKPIYEQTLKNINEFGGIALEDAGWDDYSNPAEEKERYSTLVWHLFNPKGPEPWQPKVTTTSTTTKAPLNLKVGALWGSNIAEGTTGNTEPSLRVVCEKNLYDTVIINTLSDDANDQNKGNLPGLNFAKHCHTPFGPGYQNYLRCNTMGSDIQFCQDKGVKFLLNIGGSTRFIGFASKNESQTFAHNLWLLFLGGTTEAAEKSLPRTFGRVVLDGVNIEVRFGQGAYFVNFVQELREIMDKKGEGREYMITANPSCVHPSYILDESFSKAITSFDHLYVNFDDEQCHINKPSGFESAFQVWYDYAVRNGGPKIWVGLPSDPRNTRTSEHYLKRVNAKNKLENLAKNYPKFGGVMLNDVSWDMENQVLSVHYSQYIGSVLRPGRLPGQPDLVTTKAPVTRTVTDKKGGVSVIIVKQTTRRVWVRPTGPVQLGGSAANVYPGKVLTIICITMVTVLLMKFLR</sequence>
<accession>A0A7M5WSU4</accession>
<protein>
    <recommendedName>
        <fullName evidence="5">GH18 domain-containing protein</fullName>
    </recommendedName>
</protein>
<dbReference type="EnsemblMetazoa" id="CLYHEMT011591.1">
    <property type="protein sequence ID" value="CLYHEMP011591.1"/>
    <property type="gene ID" value="CLYHEMG011591"/>
</dbReference>
<proteinExistence type="predicted"/>